<evidence type="ECO:0000313" key="8">
    <source>
        <dbReference type="EMBL" id="KAE9589478.1"/>
    </source>
</evidence>
<dbReference type="GO" id="GO:0045910">
    <property type="term" value="P:negative regulation of DNA recombination"/>
    <property type="evidence" value="ECO:0007669"/>
    <property type="project" value="TreeGrafter"/>
</dbReference>
<keyword evidence="3 6" id="KW-0158">Chromosome</keyword>
<dbReference type="PRINTS" id="PR00624">
    <property type="entry name" value="HISTONEH5"/>
</dbReference>
<dbReference type="InterPro" id="IPR036390">
    <property type="entry name" value="WH_DNA-bd_sf"/>
</dbReference>
<dbReference type="SUPFAM" id="SSF46785">
    <property type="entry name" value="Winged helix' DNA-binding domain"/>
    <property type="match status" value="1"/>
</dbReference>
<comment type="caution">
    <text evidence="8">The sequence shown here is derived from an EMBL/GenBank/DDBJ whole genome shotgun (WGS) entry which is preliminary data.</text>
</comment>
<evidence type="ECO:0000256" key="7">
    <source>
        <dbReference type="SAM" id="MobiDB-lite"/>
    </source>
</evidence>
<dbReference type="InterPro" id="IPR005819">
    <property type="entry name" value="H1/H5"/>
</dbReference>
<dbReference type="GO" id="GO:0003690">
    <property type="term" value="F:double-stranded DNA binding"/>
    <property type="evidence" value="ECO:0007669"/>
    <property type="project" value="TreeGrafter"/>
</dbReference>
<sequence>MAKANTKNKKSSPTAPHPPYLEMITDAITTLRERKGSSQTSIAMFIEEKHKKSLPPNFNKLLSIQLNKFVKSEKLLKVKNSYKISSDSTKETIHQTVTATPPPKQKAKKKTVEKTKSLSQLKTPEALKKATTTTAQKKSAVVKVKRLSQVMTPEGIKKKKPNLTPAKRKSTPKPVNPTRPTKKTRK</sequence>
<name>A0A6A5LHC1_LUPAL</name>
<organism evidence="8 9">
    <name type="scientific">Lupinus albus</name>
    <name type="common">White lupine</name>
    <name type="synonym">Lupinus termis</name>
    <dbReference type="NCBI Taxonomy" id="3870"/>
    <lineage>
        <taxon>Eukaryota</taxon>
        <taxon>Viridiplantae</taxon>
        <taxon>Streptophyta</taxon>
        <taxon>Embryophyta</taxon>
        <taxon>Tracheophyta</taxon>
        <taxon>Spermatophyta</taxon>
        <taxon>Magnoliopsida</taxon>
        <taxon>eudicotyledons</taxon>
        <taxon>Gunneridae</taxon>
        <taxon>Pentapetalae</taxon>
        <taxon>rosids</taxon>
        <taxon>fabids</taxon>
        <taxon>Fabales</taxon>
        <taxon>Fabaceae</taxon>
        <taxon>Papilionoideae</taxon>
        <taxon>50 kb inversion clade</taxon>
        <taxon>genistoids sensu lato</taxon>
        <taxon>core genistoids</taxon>
        <taxon>Genisteae</taxon>
        <taxon>Lupinus</taxon>
    </lineage>
</organism>
<gene>
    <name evidence="8" type="ORF">Lalb_Chr21g0309421</name>
</gene>
<keyword evidence="5 6" id="KW-0539">Nucleus</keyword>
<feature type="compositionally biased region" description="Basic residues" evidence="7">
    <location>
        <begin position="1"/>
        <end position="10"/>
    </location>
</feature>
<dbReference type="GO" id="GO:0006334">
    <property type="term" value="P:nucleosome assembly"/>
    <property type="evidence" value="ECO:0007669"/>
    <property type="project" value="InterPro"/>
</dbReference>
<dbReference type="AlphaFoldDB" id="A0A6A5LHC1"/>
<dbReference type="GO" id="GO:0030261">
    <property type="term" value="P:chromosome condensation"/>
    <property type="evidence" value="ECO:0007669"/>
    <property type="project" value="TreeGrafter"/>
</dbReference>
<proteinExistence type="inferred from homology"/>
<evidence type="ECO:0000256" key="4">
    <source>
        <dbReference type="ARBA" id="ARBA00023125"/>
    </source>
</evidence>
<evidence type="ECO:0000256" key="1">
    <source>
        <dbReference type="ARBA" id="ARBA00004123"/>
    </source>
</evidence>
<dbReference type="SMART" id="SM00526">
    <property type="entry name" value="H15"/>
    <property type="match status" value="1"/>
</dbReference>
<reference evidence="9" key="1">
    <citation type="journal article" date="2020" name="Nat. Commun.">
        <title>Genome sequence of the cluster root forming white lupin.</title>
        <authorList>
            <person name="Hufnagel B."/>
            <person name="Marques A."/>
            <person name="Soriano A."/>
            <person name="Marques L."/>
            <person name="Divol F."/>
            <person name="Doumas P."/>
            <person name="Sallet E."/>
            <person name="Mancinotti D."/>
            <person name="Carrere S."/>
            <person name="Marande W."/>
            <person name="Arribat S."/>
            <person name="Keller J."/>
            <person name="Huneau C."/>
            <person name="Blein T."/>
            <person name="Aime D."/>
            <person name="Laguerre M."/>
            <person name="Taylor J."/>
            <person name="Schubert V."/>
            <person name="Nelson M."/>
            <person name="Geu-Flores F."/>
            <person name="Crespi M."/>
            <person name="Gallardo-Guerrero K."/>
            <person name="Delaux P.-M."/>
            <person name="Salse J."/>
            <person name="Berges H."/>
            <person name="Guyot R."/>
            <person name="Gouzy J."/>
            <person name="Peret B."/>
        </authorList>
    </citation>
    <scope>NUCLEOTIDE SEQUENCE [LARGE SCALE GENOMIC DNA]</scope>
    <source>
        <strain evidence="9">cv. Amiga</strain>
    </source>
</reference>
<dbReference type="GO" id="GO:0000786">
    <property type="term" value="C:nucleosome"/>
    <property type="evidence" value="ECO:0007669"/>
    <property type="project" value="InterPro"/>
</dbReference>
<feature type="region of interest" description="Disordered" evidence="7">
    <location>
        <begin position="84"/>
        <end position="186"/>
    </location>
</feature>
<keyword evidence="4 6" id="KW-0238">DNA-binding</keyword>
<dbReference type="InterPro" id="IPR036388">
    <property type="entry name" value="WH-like_DNA-bd_sf"/>
</dbReference>
<protein>
    <submittedName>
        <fullName evidence="8">Putative histone H5</fullName>
    </submittedName>
</protein>
<dbReference type="GO" id="GO:0030527">
    <property type="term" value="F:structural constituent of chromatin"/>
    <property type="evidence" value="ECO:0007669"/>
    <property type="project" value="InterPro"/>
</dbReference>
<dbReference type="PROSITE" id="PS51504">
    <property type="entry name" value="H15"/>
    <property type="match status" value="1"/>
</dbReference>
<dbReference type="PANTHER" id="PTHR11467:SF130">
    <property type="entry name" value="HISTONE H1-LIKE ISOFORM X1"/>
    <property type="match status" value="1"/>
</dbReference>
<accession>A0A6A5LHC1</accession>
<dbReference type="InterPro" id="IPR005818">
    <property type="entry name" value="Histone_H1/H5_H15"/>
</dbReference>
<dbReference type="EMBL" id="WOCE01000021">
    <property type="protein sequence ID" value="KAE9589478.1"/>
    <property type="molecule type" value="Genomic_DNA"/>
</dbReference>
<comment type="subcellular location">
    <subcellularLocation>
        <location evidence="2">Chromosome</location>
    </subcellularLocation>
    <subcellularLocation>
        <location evidence="1 6">Nucleus</location>
    </subcellularLocation>
</comment>
<evidence type="ECO:0000256" key="2">
    <source>
        <dbReference type="ARBA" id="ARBA00004286"/>
    </source>
</evidence>
<evidence type="ECO:0000256" key="6">
    <source>
        <dbReference type="RuleBase" id="RU003894"/>
    </source>
</evidence>
<comment type="similarity">
    <text evidence="6">Belongs to the histone H1/H5 family.</text>
</comment>
<dbReference type="GO" id="GO:0005634">
    <property type="term" value="C:nucleus"/>
    <property type="evidence" value="ECO:0007669"/>
    <property type="project" value="UniProtKB-SubCell"/>
</dbReference>
<dbReference type="Pfam" id="PF00538">
    <property type="entry name" value="Linker_histone"/>
    <property type="match status" value="1"/>
</dbReference>
<evidence type="ECO:0000256" key="5">
    <source>
        <dbReference type="ARBA" id="ARBA00023242"/>
    </source>
</evidence>
<dbReference type="Proteomes" id="UP000447434">
    <property type="component" value="Chromosome 21"/>
</dbReference>
<keyword evidence="9" id="KW-1185">Reference proteome</keyword>
<dbReference type="CDD" id="cd00073">
    <property type="entry name" value="H15"/>
    <property type="match status" value="1"/>
</dbReference>
<dbReference type="Gene3D" id="1.10.10.10">
    <property type="entry name" value="Winged helix-like DNA-binding domain superfamily/Winged helix DNA-binding domain"/>
    <property type="match status" value="1"/>
</dbReference>
<dbReference type="OrthoDB" id="1110759at2759"/>
<dbReference type="GO" id="GO:0031492">
    <property type="term" value="F:nucleosomal DNA binding"/>
    <property type="evidence" value="ECO:0007669"/>
    <property type="project" value="TreeGrafter"/>
</dbReference>
<dbReference type="PANTHER" id="PTHR11467">
    <property type="entry name" value="HISTONE H1"/>
    <property type="match status" value="1"/>
</dbReference>
<feature type="region of interest" description="Disordered" evidence="7">
    <location>
        <begin position="1"/>
        <end position="20"/>
    </location>
</feature>
<feature type="compositionally biased region" description="Basic residues" evidence="7">
    <location>
        <begin position="157"/>
        <end position="171"/>
    </location>
</feature>
<evidence type="ECO:0000313" key="9">
    <source>
        <dbReference type="Proteomes" id="UP000447434"/>
    </source>
</evidence>
<feature type="compositionally biased region" description="Low complexity" evidence="7">
    <location>
        <begin position="129"/>
        <end position="142"/>
    </location>
</feature>
<evidence type="ECO:0000256" key="3">
    <source>
        <dbReference type="ARBA" id="ARBA00022454"/>
    </source>
</evidence>